<gene>
    <name evidence="1" type="ORF">K1T71_006415</name>
</gene>
<keyword evidence="2" id="KW-1185">Reference proteome</keyword>
<name>A0ACC1D123_9NEOP</name>
<reference evidence="1 2" key="1">
    <citation type="journal article" date="2021" name="Front. Genet.">
        <title>Chromosome-Level Genome Assembly Reveals Significant Gene Expansion in the Toll and IMD Signaling Pathways of Dendrolimus kikuchii.</title>
        <authorList>
            <person name="Zhou J."/>
            <person name="Wu P."/>
            <person name="Xiong Z."/>
            <person name="Liu N."/>
            <person name="Zhao N."/>
            <person name="Ji M."/>
            <person name="Qiu Y."/>
            <person name="Yang B."/>
        </authorList>
    </citation>
    <scope>NUCLEOTIDE SEQUENCE [LARGE SCALE GENOMIC DNA]</scope>
    <source>
        <strain evidence="1">Ann1</strain>
    </source>
</reference>
<dbReference type="EMBL" id="CM034397">
    <property type="protein sequence ID" value="KAJ0177542.1"/>
    <property type="molecule type" value="Genomic_DNA"/>
</dbReference>
<accession>A0ACC1D123</accession>
<protein>
    <submittedName>
        <fullName evidence="1">Uncharacterized protein</fullName>
    </submittedName>
</protein>
<evidence type="ECO:0000313" key="2">
    <source>
        <dbReference type="Proteomes" id="UP000824533"/>
    </source>
</evidence>
<organism evidence="1 2">
    <name type="scientific">Dendrolimus kikuchii</name>
    <dbReference type="NCBI Taxonomy" id="765133"/>
    <lineage>
        <taxon>Eukaryota</taxon>
        <taxon>Metazoa</taxon>
        <taxon>Ecdysozoa</taxon>
        <taxon>Arthropoda</taxon>
        <taxon>Hexapoda</taxon>
        <taxon>Insecta</taxon>
        <taxon>Pterygota</taxon>
        <taxon>Neoptera</taxon>
        <taxon>Endopterygota</taxon>
        <taxon>Lepidoptera</taxon>
        <taxon>Glossata</taxon>
        <taxon>Ditrysia</taxon>
        <taxon>Bombycoidea</taxon>
        <taxon>Lasiocampidae</taxon>
        <taxon>Dendrolimus</taxon>
    </lineage>
</organism>
<comment type="caution">
    <text evidence="1">The sequence shown here is derived from an EMBL/GenBank/DDBJ whole genome shotgun (WGS) entry which is preliminary data.</text>
</comment>
<evidence type="ECO:0000313" key="1">
    <source>
        <dbReference type="EMBL" id="KAJ0177542.1"/>
    </source>
</evidence>
<sequence length="384" mass="42922">MKKITYYLILLFIIPTVSAKEIDLPLCPTNIQYFPQNLPLHCKMPPNAKVVKFAGPPGEPPSMALSPQGLPMIPAPFPGPVPGQFPGSVAVPGPFPGPMPMPVPASPSAKVPVIVMPFYSPDPAFKKPKPIRPGSISTGSDTDRRIDMDTRSDTDIDTDTDTSSSSETSGSSDTSSERGIWRKNKKKWKKGWKRGHKKGFKRNTRRFNRQLKAKRRRHQKKDRLTPILQYVTKDGYVIYEKKISKGEATDWLNGQNVADENINENDGVAPKQVQVRTSTKHNDGNAETRDVKTSKNNKKKHTKIVQLNDDNNFDYESKKRVGTKNIKGPGNDNNKNKQDRDDDSSEEGSDEKLKSNGEKIGNAEMSTKRAVGKPQRRRSKFNKT</sequence>
<dbReference type="Proteomes" id="UP000824533">
    <property type="component" value="Linkage Group LG11"/>
</dbReference>
<proteinExistence type="predicted"/>